<dbReference type="NCBIfam" id="TIGR01634">
    <property type="entry name" value="tail_P2_I"/>
    <property type="match status" value="1"/>
</dbReference>
<accession>A0ABY3LJX9</accession>
<organism evidence="1 2">
    <name type="scientific">Pantoea vagans</name>
    <dbReference type="NCBI Taxonomy" id="470934"/>
    <lineage>
        <taxon>Bacteria</taxon>
        <taxon>Pseudomonadati</taxon>
        <taxon>Pseudomonadota</taxon>
        <taxon>Gammaproteobacteria</taxon>
        <taxon>Enterobacterales</taxon>
        <taxon>Erwiniaceae</taxon>
        <taxon>Pantoea</taxon>
    </lineage>
</organism>
<evidence type="ECO:0000313" key="1">
    <source>
        <dbReference type="EMBL" id="TXL80777.1"/>
    </source>
</evidence>
<dbReference type="Proteomes" id="UP000426772">
    <property type="component" value="Unassembled WGS sequence"/>
</dbReference>
<dbReference type="InterPro" id="IPR006521">
    <property type="entry name" value="Tail_protein_I"/>
</dbReference>
<name>A0ABY3LJX9_9GAMM</name>
<keyword evidence="2" id="KW-1185">Reference proteome</keyword>
<proteinExistence type="predicted"/>
<evidence type="ECO:0000313" key="2">
    <source>
        <dbReference type="Proteomes" id="UP000426772"/>
    </source>
</evidence>
<sequence length="184" mass="20941">MADKFRSLLPQNALHQERALEQASREQILALDTGMVRKVKSPDDCPFHLLPWLAWELSVDFWDESWTEEEKRQVCRDAAYVHQHRGTAGAVRRALGAVSLPTTVIEWWQENPRRAPYTFRIEVYSLQGIDDSLYSRIRRQVNKAKNLRSYLSSIDVIADVGAAGNYYTGGAVTAYIDAVIQTGE</sequence>
<dbReference type="Pfam" id="PF09684">
    <property type="entry name" value="Tail_P2_I"/>
    <property type="match status" value="1"/>
</dbReference>
<gene>
    <name evidence="1" type="ORF">D9O29_01365</name>
</gene>
<protein>
    <submittedName>
        <fullName evidence="1">Phage tail protein I</fullName>
    </submittedName>
</protein>
<dbReference type="EMBL" id="RCNL01000001">
    <property type="protein sequence ID" value="TXL80777.1"/>
    <property type="molecule type" value="Genomic_DNA"/>
</dbReference>
<comment type="caution">
    <text evidence="1">The sequence shown here is derived from an EMBL/GenBank/DDBJ whole genome shotgun (WGS) entry which is preliminary data.</text>
</comment>
<dbReference type="RefSeq" id="WP_147788335.1">
    <property type="nucleotide sequence ID" value="NZ_RCNL01000001.1"/>
</dbReference>
<reference evidence="1 2" key="1">
    <citation type="submission" date="2018-10" db="EMBL/GenBank/DDBJ databases">
        <title>Draft genome sequence of Pantoea vagans isolated from corpses of the sugarcane aphid Melanaphis sacchari Zehntner.</title>
        <authorList>
            <person name="Toledo E."/>
            <person name="Pena G."/>
            <person name="Lozano L."/>
        </authorList>
    </citation>
    <scope>NUCLEOTIDE SEQUENCE [LARGE SCALE GENOMIC DNA]</scope>
    <source>
        <strain evidence="1 2">ET-90</strain>
    </source>
</reference>